<dbReference type="AlphaFoldDB" id="A0A6G7GQ41"/>
<accession>A0A6G7GQ41</accession>
<proteinExistence type="predicted"/>
<sequence>MKYGLRRNDVCLIMRSYIADAFKKTRIDKGLHKPDWMPIDLSPVL</sequence>
<dbReference type="EMBL" id="CP049055">
    <property type="protein sequence ID" value="QII11551.1"/>
    <property type="molecule type" value="Genomic_DNA"/>
</dbReference>
<organism evidence="1 2">
    <name type="scientific">Kuenenia stuttgartiensis</name>
    <dbReference type="NCBI Taxonomy" id="174633"/>
    <lineage>
        <taxon>Bacteria</taxon>
        <taxon>Pseudomonadati</taxon>
        <taxon>Planctomycetota</taxon>
        <taxon>Candidatus Brocadiia</taxon>
        <taxon>Candidatus Brocadiales</taxon>
        <taxon>Candidatus Brocadiaceae</taxon>
        <taxon>Candidatus Kuenenia</taxon>
    </lineage>
</organism>
<reference evidence="1 2" key="1">
    <citation type="submission" date="2020-02" db="EMBL/GenBank/DDBJ databases">
        <title>Newly sequenced genome of strain CSTR1 showed variability in Candidatus Kuenenia stuttgartiensis genomes.</title>
        <authorList>
            <person name="Ding C."/>
            <person name="Adrian L."/>
        </authorList>
    </citation>
    <scope>NUCLEOTIDE SEQUENCE [LARGE SCALE GENOMIC DNA]</scope>
    <source>
        <strain evidence="1 2">CSTR1</strain>
    </source>
</reference>
<evidence type="ECO:0000313" key="1">
    <source>
        <dbReference type="EMBL" id="QII11551.1"/>
    </source>
</evidence>
<gene>
    <name evidence="1" type="ORF">KsCSTR_21720</name>
</gene>
<name>A0A6G7GQ41_KUEST</name>
<dbReference type="Proteomes" id="UP000501926">
    <property type="component" value="Chromosome"/>
</dbReference>
<evidence type="ECO:0000313" key="2">
    <source>
        <dbReference type="Proteomes" id="UP000501926"/>
    </source>
</evidence>
<protein>
    <submittedName>
        <fullName evidence="1">Uncharacterized protein</fullName>
    </submittedName>
</protein>